<organism evidence="2 3">
    <name type="scientific">Rhizophagus clarus</name>
    <dbReference type="NCBI Taxonomy" id="94130"/>
    <lineage>
        <taxon>Eukaryota</taxon>
        <taxon>Fungi</taxon>
        <taxon>Fungi incertae sedis</taxon>
        <taxon>Mucoromycota</taxon>
        <taxon>Glomeromycotina</taxon>
        <taxon>Glomeromycetes</taxon>
        <taxon>Glomerales</taxon>
        <taxon>Glomeraceae</taxon>
        <taxon>Rhizophagus</taxon>
    </lineage>
</organism>
<evidence type="ECO:0000313" key="3">
    <source>
        <dbReference type="Proteomes" id="UP000615446"/>
    </source>
</evidence>
<keyword evidence="1" id="KW-0472">Membrane</keyword>
<reference evidence="2" key="1">
    <citation type="submission" date="2019-10" db="EMBL/GenBank/DDBJ databases">
        <title>Conservation and host-specific expression of non-tandemly repeated heterogenous ribosome RNA gene in arbuscular mycorrhizal fungi.</title>
        <authorList>
            <person name="Maeda T."/>
            <person name="Kobayashi Y."/>
            <person name="Nakagawa T."/>
            <person name="Ezawa T."/>
            <person name="Yamaguchi K."/>
            <person name="Bino T."/>
            <person name="Nishimoto Y."/>
            <person name="Shigenobu S."/>
            <person name="Kawaguchi M."/>
        </authorList>
    </citation>
    <scope>NUCLEOTIDE SEQUENCE</scope>
    <source>
        <strain evidence="2">HR1</strain>
    </source>
</reference>
<keyword evidence="1" id="KW-1133">Transmembrane helix</keyword>
<dbReference type="AlphaFoldDB" id="A0A8H3QZG0"/>
<evidence type="ECO:0000256" key="1">
    <source>
        <dbReference type="SAM" id="Phobius"/>
    </source>
</evidence>
<comment type="caution">
    <text evidence="2">The sequence shown here is derived from an EMBL/GenBank/DDBJ whole genome shotgun (WGS) entry which is preliminary data.</text>
</comment>
<proteinExistence type="predicted"/>
<name>A0A8H3QZG0_9GLOM</name>
<dbReference type="EMBL" id="BLAL01000239">
    <property type="protein sequence ID" value="GES94894.1"/>
    <property type="molecule type" value="Genomic_DNA"/>
</dbReference>
<feature type="transmembrane region" description="Helical" evidence="1">
    <location>
        <begin position="27"/>
        <end position="46"/>
    </location>
</feature>
<protein>
    <submittedName>
        <fullName evidence="2">Uncharacterized protein</fullName>
    </submittedName>
</protein>
<sequence>MLSLALAMGLAIYSLFSNIPYATYASAWVIIMFVYISFVIVVYICRNSNSQTKQTRMISIKIILFISACELILVATWDLLKSICIIYSLSSRREIPPNLIGFSVENDNPKKPVPPIIEPIFMRVNQSSNREIENDDDIIISDYVIC</sequence>
<accession>A0A8H3QZG0</accession>
<gene>
    <name evidence="2" type="ORF">RCL2_002159000</name>
</gene>
<evidence type="ECO:0000313" key="2">
    <source>
        <dbReference type="EMBL" id="GES94894.1"/>
    </source>
</evidence>
<keyword evidence="1" id="KW-0812">Transmembrane</keyword>
<feature type="transmembrane region" description="Helical" evidence="1">
    <location>
        <begin position="58"/>
        <end position="80"/>
    </location>
</feature>
<dbReference type="Proteomes" id="UP000615446">
    <property type="component" value="Unassembled WGS sequence"/>
</dbReference>